<reference evidence="2 3" key="1">
    <citation type="submission" date="2018-11" db="EMBL/GenBank/DDBJ databases">
        <authorList>
            <consortium name="Pathogen Informatics"/>
        </authorList>
    </citation>
    <scope>NUCLEOTIDE SEQUENCE [LARGE SCALE GENOMIC DNA]</scope>
</reference>
<dbReference type="EMBL" id="UYRV01017737">
    <property type="protein sequence ID" value="VDK63618.1"/>
    <property type="molecule type" value="Genomic_DNA"/>
</dbReference>
<name>A0A3P6TCJ6_CYLGO</name>
<keyword evidence="3" id="KW-1185">Reference proteome</keyword>
<protein>
    <submittedName>
        <fullName evidence="2">Uncharacterized protein</fullName>
    </submittedName>
</protein>
<evidence type="ECO:0000313" key="2">
    <source>
        <dbReference type="EMBL" id="VDK63618.1"/>
    </source>
</evidence>
<evidence type="ECO:0000256" key="1">
    <source>
        <dbReference type="SAM" id="MobiDB-lite"/>
    </source>
</evidence>
<dbReference type="Proteomes" id="UP000271889">
    <property type="component" value="Unassembled WGS sequence"/>
</dbReference>
<feature type="region of interest" description="Disordered" evidence="1">
    <location>
        <begin position="1"/>
        <end position="21"/>
    </location>
</feature>
<feature type="compositionally biased region" description="Polar residues" evidence="1">
    <location>
        <begin position="1"/>
        <end position="15"/>
    </location>
</feature>
<evidence type="ECO:0000313" key="3">
    <source>
        <dbReference type="Proteomes" id="UP000271889"/>
    </source>
</evidence>
<organism evidence="2 3">
    <name type="scientific">Cylicostephanus goldi</name>
    <name type="common">Nematode worm</name>
    <dbReference type="NCBI Taxonomy" id="71465"/>
    <lineage>
        <taxon>Eukaryota</taxon>
        <taxon>Metazoa</taxon>
        <taxon>Ecdysozoa</taxon>
        <taxon>Nematoda</taxon>
        <taxon>Chromadorea</taxon>
        <taxon>Rhabditida</taxon>
        <taxon>Rhabditina</taxon>
        <taxon>Rhabditomorpha</taxon>
        <taxon>Strongyloidea</taxon>
        <taxon>Strongylidae</taxon>
        <taxon>Cylicostephanus</taxon>
    </lineage>
</organism>
<dbReference type="AlphaFoldDB" id="A0A3P6TCJ6"/>
<proteinExistence type="predicted"/>
<sequence>MLLSSGETVQRQADTLASGKNPIPITNREVAPWRHYRELNWSGASNDAIYYGRSSARCRLARKVTFGVDKPGLNVFIVCF</sequence>
<accession>A0A3P6TCJ6</accession>
<gene>
    <name evidence="2" type="ORF">CGOC_LOCUS5727</name>
</gene>